<name>A0A8H6GWL1_FUSOX</name>
<evidence type="ECO:0000313" key="3">
    <source>
        <dbReference type="Proteomes" id="UP000593570"/>
    </source>
</evidence>
<evidence type="ECO:0000313" key="2">
    <source>
        <dbReference type="EMBL" id="KAF6526109.1"/>
    </source>
</evidence>
<gene>
    <name evidence="2" type="ORF">HZS61_009153</name>
</gene>
<dbReference type="EMBL" id="JACDXP010000003">
    <property type="protein sequence ID" value="KAF6526109.1"/>
    <property type="molecule type" value="Genomic_DNA"/>
</dbReference>
<feature type="region of interest" description="Disordered" evidence="1">
    <location>
        <begin position="82"/>
        <end position="108"/>
    </location>
</feature>
<organism evidence="2 3">
    <name type="scientific">Fusarium oxysporum f. sp. conglutinans</name>
    <dbReference type="NCBI Taxonomy" id="100902"/>
    <lineage>
        <taxon>Eukaryota</taxon>
        <taxon>Fungi</taxon>
        <taxon>Dikarya</taxon>
        <taxon>Ascomycota</taxon>
        <taxon>Pezizomycotina</taxon>
        <taxon>Sordariomycetes</taxon>
        <taxon>Hypocreomycetidae</taxon>
        <taxon>Hypocreales</taxon>
        <taxon>Nectriaceae</taxon>
        <taxon>Fusarium</taxon>
        <taxon>Fusarium oxysporum species complex</taxon>
    </lineage>
</organism>
<reference evidence="2" key="1">
    <citation type="journal article" date="2020" name="bioRxiv">
        <title>A chromosome-scale genome assembly for the Fusarium oxysporum strain Fo5176 to establish a model Arabidopsis-fungal pathosystem.</title>
        <authorList>
            <person name="Fokkens L."/>
            <person name="Guo L."/>
            <person name="Dora S."/>
            <person name="Wang B."/>
            <person name="Ye K."/>
            <person name="Sanchez-Rodriguez C."/>
            <person name="Croll D."/>
        </authorList>
    </citation>
    <scope>NUCLEOTIDE SEQUENCE [LARGE SCALE GENOMIC DNA]</scope>
    <source>
        <strain evidence="2">Fo5176</strain>
    </source>
</reference>
<evidence type="ECO:0000256" key="1">
    <source>
        <dbReference type="SAM" id="MobiDB-lite"/>
    </source>
</evidence>
<protein>
    <submittedName>
        <fullName evidence="2">Uncharacterized protein</fullName>
    </submittedName>
</protein>
<dbReference type="Proteomes" id="UP000593570">
    <property type="component" value="Unassembled WGS sequence"/>
</dbReference>
<accession>A0A8H6GWL1</accession>
<comment type="caution">
    <text evidence="2">The sequence shown here is derived from an EMBL/GenBank/DDBJ whole genome shotgun (WGS) entry which is preliminary data.</text>
</comment>
<sequence>MHLVALPPISPPPLPVKEKMDEIYRFQWAVDECIVFLREHATNGEELMVLRVIEWLAAAQRNDTGRIQRAIWTIDPGRFRREMRDGHAHGDHGQAIQGPDGGSNAGGN</sequence>
<feature type="compositionally biased region" description="Gly residues" evidence="1">
    <location>
        <begin position="99"/>
        <end position="108"/>
    </location>
</feature>
<dbReference type="AlphaFoldDB" id="A0A8H6GWL1"/>
<feature type="compositionally biased region" description="Basic and acidic residues" evidence="1">
    <location>
        <begin position="82"/>
        <end position="92"/>
    </location>
</feature>
<proteinExistence type="predicted"/>